<dbReference type="AlphaFoldDB" id="A0A1M5VDX5"/>
<name>A0A1M5VDX5_9FLAO</name>
<reference evidence="3" key="1">
    <citation type="submission" date="2016-11" db="EMBL/GenBank/DDBJ databases">
        <authorList>
            <person name="Varghese N."/>
            <person name="Submissions S."/>
        </authorList>
    </citation>
    <scope>NUCLEOTIDE SEQUENCE [LARGE SCALE GENOMIC DNA]</scope>
    <source>
        <strain evidence="3">DSM 19055</strain>
    </source>
</reference>
<dbReference type="EMBL" id="FQWT01000006">
    <property type="protein sequence ID" value="SHH73123.1"/>
    <property type="molecule type" value="Genomic_DNA"/>
</dbReference>
<evidence type="ECO:0000313" key="3">
    <source>
        <dbReference type="Proteomes" id="UP000184047"/>
    </source>
</evidence>
<keyword evidence="1" id="KW-0812">Transmembrane</keyword>
<feature type="transmembrane region" description="Helical" evidence="1">
    <location>
        <begin position="28"/>
        <end position="48"/>
    </location>
</feature>
<organism evidence="2 3">
    <name type="scientific">Chryseobacterium oranimense</name>
    <dbReference type="NCBI Taxonomy" id="421058"/>
    <lineage>
        <taxon>Bacteria</taxon>
        <taxon>Pseudomonadati</taxon>
        <taxon>Bacteroidota</taxon>
        <taxon>Flavobacteriia</taxon>
        <taxon>Flavobacteriales</taxon>
        <taxon>Weeksellaceae</taxon>
        <taxon>Chryseobacterium group</taxon>
        <taxon>Chryseobacterium</taxon>
    </lineage>
</organism>
<keyword evidence="1" id="KW-1133">Transmembrane helix</keyword>
<gene>
    <name evidence="2" type="ORF">SAMN05421866_3555</name>
</gene>
<keyword evidence="1" id="KW-0472">Membrane</keyword>
<sequence>MYIIEFIIVQTCCVFYLRYLFKNKTTSGSVSAFGAILLLELLSMYNLWVHQSVLENLFNYIF</sequence>
<dbReference type="Proteomes" id="UP000184047">
    <property type="component" value="Unassembled WGS sequence"/>
</dbReference>
<accession>A0A1M5VDX5</accession>
<protein>
    <submittedName>
        <fullName evidence="2">Uncharacterized protein</fullName>
    </submittedName>
</protein>
<feature type="transmembrane region" description="Helical" evidence="1">
    <location>
        <begin position="6"/>
        <end position="21"/>
    </location>
</feature>
<proteinExistence type="predicted"/>
<evidence type="ECO:0000256" key="1">
    <source>
        <dbReference type="SAM" id="Phobius"/>
    </source>
</evidence>
<dbReference type="STRING" id="421058.SAMN05421866_3555"/>
<keyword evidence="3" id="KW-1185">Reference proteome</keyword>
<evidence type="ECO:0000313" key="2">
    <source>
        <dbReference type="EMBL" id="SHH73123.1"/>
    </source>
</evidence>